<proteinExistence type="predicted"/>
<reference evidence="7 8" key="2">
    <citation type="journal article" date="2013" name="PLoS ONE">
        <title>INDIGO - INtegrated Data Warehouse of MIcrobial GenOmes with Examples from the Red Sea Extremophiles.</title>
        <authorList>
            <person name="Alam I."/>
            <person name="Antunes A."/>
            <person name="Kamau A.A."/>
            <person name="Ba Alawi W."/>
            <person name="Kalkatawi M."/>
            <person name="Stingl U."/>
            <person name="Bajic V.B."/>
        </authorList>
    </citation>
    <scope>NUCLEOTIDE SEQUENCE [LARGE SCALE GENOMIC DNA]</scope>
    <source>
        <strain evidence="7 8">SSD-17B</strain>
    </source>
</reference>
<keyword evidence="8" id="KW-1185">Reference proteome</keyword>
<evidence type="ECO:0000256" key="5">
    <source>
        <dbReference type="ARBA" id="ARBA00022842"/>
    </source>
</evidence>
<keyword evidence="2" id="KW-0479">Metal-binding</keyword>
<dbReference type="SUPFAM" id="SSF56059">
    <property type="entry name" value="Glutathione synthetase ATP-binding domain-like"/>
    <property type="match status" value="1"/>
</dbReference>
<gene>
    <name evidence="7" type="ORF">HLPCO_002325</name>
</gene>
<dbReference type="EMBL" id="AFNU02000009">
    <property type="protein sequence ID" value="ERJ11624.1"/>
    <property type="molecule type" value="Genomic_DNA"/>
</dbReference>
<keyword evidence="5" id="KW-0460">Magnesium</keyword>
<name>U2FK66_9MOLU</name>
<evidence type="ECO:0000256" key="3">
    <source>
        <dbReference type="ARBA" id="ARBA00022741"/>
    </source>
</evidence>
<dbReference type="STRING" id="1033810.HLPCO_002325"/>
<protein>
    <submittedName>
        <fullName evidence="7">Circularly permuted ATP-grasp type 2 protein</fullName>
    </submittedName>
</protein>
<dbReference type="Proteomes" id="UP000005707">
    <property type="component" value="Unassembled WGS sequence"/>
</dbReference>
<dbReference type="OrthoDB" id="9771802at2"/>
<reference evidence="7 8" key="1">
    <citation type="journal article" date="2011" name="J. Bacteriol.">
        <title>Genome sequence of Haloplasma contractile, an unusual contractile bacterium from a deep-sea anoxic brine lake.</title>
        <authorList>
            <person name="Antunes A."/>
            <person name="Alam I."/>
            <person name="El Dorry H."/>
            <person name="Siam R."/>
            <person name="Robertson A."/>
            <person name="Bajic V.B."/>
            <person name="Stingl U."/>
        </authorList>
    </citation>
    <scope>NUCLEOTIDE SEQUENCE [LARGE SCALE GENOMIC DNA]</scope>
    <source>
        <strain evidence="7 8">SSD-17B</strain>
    </source>
</reference>
<evidence type="ECO:0000313" key="8">
    <source>
        <dbReference type="Proteomes" id="UP000005707"/>
    </source>
</evidence>
<dbReference type="GO" id="GO:0005524">
    <property type="term" value="F:ATP binding"/>
    <property type="evidence" value="ECO:0007669"/>
    <property type="project" value="UniProtKB-KW"/>
</dbReference>
<keyword evidence="3" id="KW-0547">Nucleotide-binding</keyword>
<dbReference type="AlphaFoldDB" id="U2FK66"/>
<evidence type="ECO:0000256" key="2">
    <source>
        <dbReference type="ARBA" id="ARBA00022723"/>
    </source>
</evidence>
<accession>U2FK66</accession>
<evidence type="ECO:0000256" key="4">
    <source>
        <dbReference type="ARBA" id="ARBA00022840"/>
    </source>
</evidence>
<dbReference type="InParanoid" id="U2FK66"/>
<dbReference type="GO" id="GO:0016874">
    <property type="term" value="F:ligase activity"/>
    <property type="evidence" value="ECO:0007669"/>
    <property type="project" value="UniProtKB-KW"/>
</dbReference>
<comment type="caution">
    <text evidence="7">The sequence shown here is derived from an EMBL/GenBank/DDBJ whole genome shotgun (WGS) entry which is preliminary data.</text>
</comment>
<organism evidence="7 8">
    <name type="scientific">Haloplasma contractile SSD-17B</name>
    <dbReference type="NCBI Taxonomy" id="1033810"/>
    <lineage>
        <taxon>Bacteria</taxon>
        <taxon>Bacillati</taxon>
        <taxon>Mycoplasmatota</taxon>
        <taxon>Mollicutes</taxon>
        <taxon>Haloplasmatales</taxon>
        <taxon>Haloplasmataceae</taxon>
        <taxon>Haloplasma</taxon>
    </lineage>
</organism>
<evidence type="ECO:0000259" key="6">
    <source>
        <dbReference type="Pfam" id="PF03738"/>
    </source>
</evidence>
<evidence type="ECO:0000256" key="1">
    <source>
        <dbReference type="ARBA" id="ARBA00022598"/>
    </source>
</evidence>
<keyword evidence="1" id="KW-0436">Ligase</keyword>
<dbReference type="eggNOG" id="COG2308">
    <property type="taxonomic scope" value="Bacteria"/>
</dbReference>
<evidence type="ECO:0000313" key="7">
    <source>
        <dbReference type="EMBL" id="ERJ11624.1"/>
    </source>
</evidence>
<dbReference type="RefSeq" id="WP_008825437.1">
    <property type="nucleotide sequence ID" value="NZ_AFNU02000009.1"/>
</dbReference>
<dbReference type="Pfam" id="PF03738">
    <property type="entry name" value="GSP_synth"/>
    <property type="match status" value="1"/>
</dbReference>
<feature type="domain" description="Glutathionylspermidine synthase pre-ATP-grasp-like" evidence="6">
    <location>
        <begin position="54"/>
        <end position="428"/>
    </location>
</feature>
<keyword evidence="4" id="KW-0067">ATP-binding</keyword>
<sequence>MNAEQITEEYVSVIKKNPKTYYEDYLKTLENVKRSSAVYKGKPVPFLYQPMFYTNEDLNNFKHIGQTLMSITNKIVKRYLTDSTFRKKFGYSELLEKLILADHGYQANVPIGRFDIFYKDLEHFKFCELNTDGSSAMNEDNAISRILLETKPMLELKDRFSIHYFELIEQWVTESITIYNQFNKVVKKPNVAIVDFKGSGTPVEFKQFKKAYEKHGYNAVIADPRELSYDGDNLYYNDLKIDLVYRRIVTRELIERHDEIKDFIQAYIDQSVCVIGPLKSQIMHNKIIFKILHDEDTLQYLSQDEQRYIKNHIPFTQEFKGNKEVFNEVLENKDHYIIKPKDLYASKGVYVGRDFTKDAWKTQLEECFGNEYLYQEFVVPYTRKFVEFKDDANFEVNEFRHIIGLFMYNEKLAGLYTRVGKGNIISGLHSYYTVSNLLVED</sequence>
<dbReference type="InterPro" id="IPR005494">
    <property type="entry name" value="GSPS_pre-ATP-grasp-like_dom"/>
</dbReference>
<dbReference type="GO" id="GO:0046872">
    <property type="term" value="F:metal ion binding"/>
    <property type="evidence" value="ECO:0007669"/>
    <property type="project" value="UniProtKB-KW"/>
</dbReference>